<feature type="transmembrane region" description="Helical" evidence="1">
    <location>
        <begin position="34"/>
        <end position="53"/>
    </location>
</feature>
<keyword evidence="1" id="KW-0472">Membrane</keyword>
<evidence type="ECO:0000313" key="2">
    <source>
        <dbReference type="EMBL" id="CAA9229706.1"/>
    </source>
</evidence>
<dbReference type="EMBL" id="CADCTG010000110">
    <property type="protein sequence ID" value="CAA9229706.1"/>
    <property type="molecule type" value="Genomic_DNA"/>
</dbReference>
<keyword evidence="1" id="KW-1133">Transmembrane helix</keyword>
<accession>A0A6J4HR59</accession>
<sequence length="55" mass="5517">MMTSVEGITFALAAALAVGTIASRASVPPAASVAMLTLAAGGFLSALLHWVMWPS</sequence>
<keyword evidence="1" id="KW-0812">Transmembrane</keyword>
<gene>
    <name evidence="2" type="ORF">AVDCRST_MAG08-1031</name>
</gene>
<proteinExistence type="predicted"/>
<protein>
    <submittedName>
        <fullName evidence="2">Uncharacterized protein</fullName>
    </submittedName>
</protein>
<organism evidence="2">
    <name type="scientific">uncultured Acetobacteraceae bacterium</name>
    <dbReference type="NCBI Taxonomy" id="169975"/>
    <lineage>
        <taxon>Bacteria</taxon>
        <taxon>Pseudomonadati</taxon>
        <taxon>Pseudomonadota</taxon>
        <taxon>Alphaproteobacteria</taxon>
        <taxon>Acetobacterales</taxon>
        <taxon>Acetobacteraceae</taxon>
        <taxon>environmental samples</taxon>
    </lineage>
</organism>
<reference evidence="2" key="1">
    <citation type="submission" date="2020-02" db="EMBL/GenBank/DDBJ databases">
        <authorList>
            <person name="Meier V. D."/>
        </authorList>
    </citation>
    <scope>NUCLEOTIDE SEQUENCE</scope>
    <source>
        <strain evidence="2">AVDCRST_MAG08</strain>
    </source>
</reference>
<evidence type="ECO:0000256" key="1">
    <source>
        <dbReference type="SAM" id="Phobius"/>
    </source>
</evidence>
<name>A0A6J4HR59_9PROT</name>
<dbReference type="AlphaFoldDB" id="A0A6J4HR59"/>